<dbReference type="InterPro" id="IPR036388">
    <property type="entry name" value="WH-like_DNA-bd_sf"/>
</dbReference>
<reference evidence="8 9" key="1">
    <citation type="submission" date="2023-03" db="EMBL/GenBank/DDBJ databases">
        <authorList>
            <person name="Shen W."/>
            <person name="Cai J."/>
        </authorList>
    </citation>
    <scope>NUCLEOTIDE SEQUENCE [LARGE SCALE GENOMIC DNA]</scope>
    <source>
        <strain evidence="8 9">D6-4</strain>
    </source>
</reference>
<dbReference type="PANTHER" id="PTHR30185">
    <property type="entry name" value="CRYPTIC BETA-GLUCOSIDE BGL OPERON ANTITERMINATOR"/>
    <property type="match status" value="1"/>
</dbReference>
<keyword evidence="9" id="KW-1185">Reference proteome</keyword>
<keyword evidence="3" id="KW-0805">Transcription regulation</keyword>
<organism evidence="8 9">
    <name type="scientific">Enterococcus hulanensis</name>
    <dbReference type="NCBI Taxonomy" id="2559929"/>
    <lineage>
        <taxon>Bacteria</taxon>
        <taxon>Bacillati</taxon>
        <taxon>Bacillota</taxon>
        <taxon>Bacilli</taxon>
        <taxon>Lactobacillales</taxon>
        <taxon>Enterococcaceae</taxon>
        <taxon>Enterococcus</taxon>
    </lineage>
</organism>
<evidence type="ECO:0000256" key="3">
    <source>
        <dbReference type="ARBA" id="ARBA00023015"/>
    </source>
</evidence>
<gene>
    <name evidence="8" type="ORF">P7D85_00275</name>
</gene>
<keyword evidence="1" id="KW-0808">Transferase</keyword>
<protein>
    <submittedName>
        <fullName evidence="8">PTS sugar transporter subunit IIA</fullName>
    </submittedName>
</protein>
<dbReference type="Proteomes" id="UP001252875">
    <property type="component" value="Unassembled WGS sequence"/>
</dbReference>
<evidence type="ECO:0000313" key="9">
    <source>
        <dbReference type="Proteomes" id="UP001252875"/>
    </source>
</evidence>
<dbReference type="PROSITE" id="PS51094">
    <property type="entry name" value="PTS_EIIA_TYPE_2"/>
    <property type="match status" value="1"/>
</dbReference>
<dbReference type="SUPFAM" id="SSF63520">
    <property type="entry name" value="PTS-regulatory domain, PRD"/>
    <property type="match status" value="1"/>
</dbReference>
<dbReference type="InterPro" id="IPR002178">
    <property type="entry name" value="PTS_EIIA_type-2_dom"/>
</dbReference>
<evidence type="ECO:0000256" key="4">
    <source>
        <dbReference type="ARBA" id="ARBA00023163"/>
    </source>
</evidence>
<feature type="domain" description="PRD" evidence="7">
    <location>
        <begin position="310"/>
        <end position="417"/>
    </location>
</feature>
<keyword evidence="8" id="KW-0813">Transport</keyword>
<dbReference type="Gene3D" id="1.10.1790.10">
    <property type="entry name" value="PRD domain"/>
    <property type="match status" value="1"/>
</dbReference>
<keyword evidence="4" id="KW-0804">Transcription</keyword>
<dbReference type="EMBL" id="JARPYI010000001">
    <property type="protein sequence ID" value="MDT2598185.1"/>
    <property type="molecule type" value="Genomic_DNA"/>
</dbReference>
<evidence type="ECO:0000259" key="6">
    <source>
        <dbReference type="PROSITE" id="PS51099"/>
    </source>
</evidence>
<sequence>MSKMQRILQVATYLLEQPKGEYTNSRKLAELTGVSTKTVLKDLKSLEIRKILGNATIERKEHVGIRLIASSDQRKKLANTLYELLRTDKLLLPSSLVDSNDFEKICLVLLQSKDGVKKEELAAILYRDSSNLDAVIKETERFVAQFEVKLSKNRASGFELAGKEERIRELFRNIILQKIIIDKPDQLGHQASGIYLPIKKRLKKIFDHTILDFAIDMIDKAELNLNERFTNYDYEILVTKLCIKISRMKLGKFIQTDNAIDESIREHLVAHLIIFQIDEVFNLEYSLYEHKDLTEIILSTRRINQKTKEDAVLLDEQVFHEFILFVESGLGVELTSDEELKKNLLDHILPAIRRVRYGIQIENPLLKQIQLQHTDVYVSVLTGIGIIEKAEEISFNDAEIGFVCLHIIAAMNRNSKQGYIKTIFVCDEGQAVTSFLASNIQKAFPEIKIIERVSSDKLSPQCNEADVIFNATSAIIRYENVPTVSVTELLNEGSMSVIGNWIINREYEKLAGSADTLKDSFLYYRDQLSTKEELITKYSALLEEKGFVDKDFGPSALTREQTIPTTLGRGIALPHGSSDHVIHSCILIIKLEQTIEWSGHQVDLVFLTAVNQKDVEFHRSFFEQLFKIISNESLLNEIKSIVDVEALKKILFPTK</sequence>
<keyword evidence="8" id="KW-0762">Sugar transport</keyword>
<feature type="domain" description="PTS EIIB type-2" evidence="6">
    <location>
        <begin position="420"/>
        <end position="510"/>
    </location>
</feature>
<evidence type="ECO:0000259" key="5">
    <source>
        <dbReference type="PROSITE" id="PS51094"/>
    </source>
</evidence>
<dbReference type="Gene3D" id="3.40.930.10">
    <property type="entry name" value="Mannitol-specific EII, Chain A"/>
    <property type="match status" value="1"/>
</dbReference>
<dbReference type="RefSeq" id="WP_311821435.1">
    <property type="nucleotide sequence ID" value="NZ_JARPYF010000001.1"/>
</dbReference>
<comment type="caution">
    <text evidence="8">The sequence shown here is derived from an EMBL/GenBank/DDBJ whole genome shotgun (WGS) entry which is preliminary data.</text>
</comment>
<evidence type="ECO:0000256" key="1">
    <source>
        <dbReference type="ARBA" id="ARBA00022679"/>
    </source>
</evidence>
<evidence type="ECO:0000256" key="2">
    <source>
        <dbReference type="ARBA" id="ARBA00022737"/>
    </source>
</evidence>
<dbReference type="CDD" id="cd00211">
    <property type="entry name" value="PTS_IIA_fru"/>
    <property type="match status" value="1"/>
</dbReference>
<dbReference type="PROSITE" id="PS00372">
    <property type="entry name" value="PTS_EIIA_TYPE_2_HIS"/>
    <property type="match status" value="1"/>
</dbReference>
<dbReference type="InterPro" id="IPR011608">
    <property type="entry name" value="PRD"/>
</dbReference>
<keyword evidence="2" id="KW-0677">Repeat</keyword>
<dbReference type="Pfam" id="PF00359">
    <property type="entry name" value="PTS_EIIA_2"/>
    <property type="match status" value="1"/>
</dbReference>
<accession>A0ABU3ETJ2</accession>
<dbReference type="SUPFAM" id="SSF52794">
    <property type="entry name" value="PTS system IIB component-like"/>
    <property type="match status" value="1"/>
</dbReference>
<dbReference type="PROSITE" id="PS51372">
    <property type="entry name" value="PRD_2"/>
    <property type="match status" value="1"/>
</dbReference>
<dbReference type="PANTHER" id="PTHR30185:SF18">
    <property type="entry name" value="TRANSCRIPTIONAL REGULATOR MTLR"/>
    <property type="match status" value="1"/>
</dbReference>
<dbReference type="SUPFAM" id="SSF55804">
    <property type="entry name" value="Phoshotransferase/anion transport protein"/>
    <property type="match status" value="1"/>
</dbReference>
<dbReference type="InterPro" id="IPR016152">
    <property type="entry name" value="PTrfase/Anion_transptr"/>
</dbReference>
<dbReference type="CDD" id="cd00133">
    <property type="entry name" value="PTS_IIB"/>
    <property type="match status" value="1"/>
</dbReference>
<name>A0ABU3ETJ2_9ENTE</name>
<dbReference type="InterPro" id="IPR036095">
    <property type="entry name" value="PTS_EIIB-like_sf"/>
</dbReference>
<evidence type="ECO:0000313" key="8">
    <source>
        <dbReference type="EMBL" id="MDT2598185.1"/>
    </source>
</evidence>
<evidence type="ECO:0000259" key="7">
    <source>
        <dbReference type="PROSITE" id="PS51372"/>
    </source>
</evidence>
<dbReference type="PROSITE" id="PS51099">
    <property type="entry name" value="PTS_EIIB_TYPE_2"/>
    <property type="match status" value="1"/>
</dbReference>
<dbReference type="Gene3D" id="1.10.10.10">
    <property type="entry name" value="Winged helix-like DNA-binding domain superfamily/Winged helix DNA-binding domain"/>
    <property type="match status" value="1"/>
</dbReference>
<proteinExistence type="predicted"/>
<dbReference type="InterPro" id="IPR050661">
    <property type="entry name" value="BglG_antiterminators"/>
</dbReference>
<feature type="domain" description="PTS EIIA type-2" evidence="5">
    <location>
        <begin position="515"/>
        <end position="654"/>
    </location>
</feature>
<dbReference type="InterPro" id="IPR036634">
    <property type="entry name" value="PRD_sf"/>
</dbReference>
<dbReference type="Pfam" id="PF00874">
    <property type="entry name" value="PRD"/>
    <property type="match status" value="1"/>
</dbReference>
<dbReference type="InterPro" id="IPR013011">
    <property type="entry name" value="PTS_EIIB_2"/>
</dbReference>